<feature type="compositionally biased region" description="Basic and acidic residues" evidence="1">
    <location>
        <begin position="57"/>
        <end position="68"/>
    </location>
</feature>
<dbReference type="GO" id="GO:0042834">
    <property type="term" value="F:peptidoglycan binding"/>
    <property type="evidence" value="ECO:0007669"/>
    <property type="project" value="InterPro"/>
</dbReference>
<evidence type="ECO:0000313" key="4">
    <source>
        <dbReference type="EMBL" id="OBS31209.1"/>
    </source>
</evidence>
<dbReference type="InterPro" id="IPR036680">
    <property type="entry name" value="SPOR-like_sf"/>
</dbReference>
<comment type="caution">
    <text evidence="4">The sequence shown here is derived from an EMBL/GenBank/DDBJ whole genome shotgun (WGS) entry which is preliminary data.</text>
</comment>
<dbReference type="PANTHER" id="PTHR38687:SF1">
    <property type="entry name" value="CELL DIVISION PROTEIN DEDD"/>
    <property type="match status" value="1"/>
</dbReference>
<dbReference type="Gene3D" id="3.30.70.1070">
    <property type="entry name" value="Sporulation related repeat"/>
    <property type="match status" value="1"/>
</dbReference>
<dbReference type="STRING" id="1101373.A9O67_03250"/>
<feature type="compositionally biased region" description="Basic and acidic residues" evidence="1">
    <location>
        <begin position="104"/>
        <end position="128"/>
    </location>
</feature>
<feature type="domain" description="SPOR" evidence="3">
    <location>
        <begin position="153"/>
        <end position="232"/>
    </location>
</feature>
<dbReference type="AlphaFoldDB" id="A0A1A6DWQ6"/>
<dbReference type="GO" id="GO:0032506">
    <property type="term" value="P:cytokinetic process"/>
    <property type="evidence" value="ECO:0007669"/>
    <property type="project" value="TreeGrafter"/>
</dbReference>
<feature type="region of interest" description="Disordered" evidence="1">
    <location>
        <begin position="57"/>
        <end position="128"/>
    </location>
</feature>
<feature type="compositionally biased region" description="Polar residues" evidence="1">
    <location>
        <begin position="70"/>
        <end position="80"/>
    </location>
</feature>
<dbReference type="GO" id="GO:0030428">
    <property type="term" value="C:cell septum"/>
    <property type="evidence" value="ECO:0007669"/>
    <property type="project" value="TreeGrafter"/>
</dbReference>
<feature type="compositionally biased region" description="Low complexity" evidence="1">
    <location>
        <begin position="85"/>
        <end position="100"/>
    </location>
</feature>
<dbReference type="SUPFAM" id="SSF110997">
    <property type="entry name" value="Sporulation related repeat"/>
    <property type="match status" value="1"/>
</dbReference>
<keyword evidence="2" id="KW-0472">Membrane</keyword>
<dbReference type="Proteomes" id="UP000091969">
    <property type="component" value="Unassembled WGS sequence"/>
</dbReference>
<evidence type="ECO:0000313" key="5">
    <source>
        <dbReference type="Proteomes" id="UP000091969"/>
    </source>
</evidence>
<dbReference type="EMBL" id="LZDH01000045">
    <property type="protein sequence ID" value="OBS31209.1"/>
    <property type="molecule type" value="Genomic_DNA"/>
</dbReference>
<dbReference type="PROSITE" id="PS51724">
    <property type="entry name" value="SPOR"/>
    <property type="match status" value="1"/>
</dbReference>
<gene>
    <name evidence="4" type="ORF">A9O67_03250</name>
</gene>
<accession>A0A1A6DWQ6</accession>
<dbReference type="PANTHER" id="PTHR38687">
    <property type="entry name" value="CELL DIVISION PROTEIN DEDD-RELATED"/>
    <property type="match status" value="1"/>
</dbReference>
<proteinExistence type="predicted"/>
<dbReference type="InterPro" id="IPR052521">
    <property type="entry name" value="Cell_div_SPOR-domain"/>
</dbReference>
<dbReference type="RefSeq" id="WP_068608118.1">
    <property type="nucleotide sequence ID" value="NZ_LZDH01000045.1"/>
</dbReference>
<sequence length="233" mass="24586">MASLTAFSRHPSAGQRGGTLLGFVLGLVIGIGIALAVAVYVTKVPIPLVDREIQRKPTHPETEAERLKSWNPNAGLSSAKPSGRGEAAGTATDAPPAAEAPQDEAPRGDAKAETGKGEAAKGESGRDPIADLIRQRAGTPQPAAGESDATAAAADPFNYFVQAGAFRNAEEAEAQRARLALLGFDAKVSEREQAGQRIYRVRLGPFGNKVEAEVMQERLRAKQIDTALVRVQR</sequence>
<dbReference type="OrthoDB" id="7063246at2"/>
<reference evidence="4 5" key="1">
    <citation type="submission" date="2016-06" db="EMBL/GenBank/DDBJ databases">
        <title>Genome sequence of Tepidimonas fonticaldi PL17.</title>
        <authorList>
            <person name="Pinnaka A.K."/>
        </authorList>
    </citation>
    <scope>NUCLEOTIDE SEQUENCE [LARGE SCALE GENOMIC DNA]</scope>
    <source>
        <strain evidence="4 5">PL17</strain>
    </source>
</reference>
<dbReference type="GO" id="GO:0032153">
    <property type="term" value="C:cell division site"/>
    <property type="evidence" value="ECO:0007669"/>
    <property type="project" value="TreeGrafter"/>
</dbReference>
<keyword evidence="2" id="KW-1133">Transmembrane helix</keyword>
<organism evidence="4 5">
    <name type="scientific">Tepidimonas fonticaldi</name>
    <dbReference type="NCBI Taxonomy" id="1101373"/>
    <lineage>
        <taxon>Bacteria</taxon>
        <taxon>Pseudomonadati</taxon>
        <taxon>Pseudomonadota</taxon>
        <taxon>Betaproteobacteria</taxon>
        <taxon>Burkholderiales</taxon>
        <taxon>Tepidimonas</taxon>
    </lineage>
</organism>
<evidence type="ECO:0000259" key="3">
    <source>
        <dbReference type="PROSITE" id="PS51724"/>
    </source>
</evidence>
<name>A0A1A6DWQ6_9BURK</name>
<evidence type="ECO:0000256" key="1">
    <source>
        <dbReference type="SAM" id="MobiDB-lite"/>
    </source>
</evidence>
<protein>
    <recommendedName>
        <fullName evidence="3">SPOR domain-containing protein</fullName>
    </recommendedName>
</protein>
<dbReference type="InterPro" id="IPR007730">
    <property type="entry name" value="SPOR-like_dom"/>
</dbReference>
<keyword evidence="5" id="KW-1185">Reference proteome</keyword>
<evidence type="ECO:0000256" key="2">
    <source>
        <dbReference type="SAM" id="Phobius"/>
    </source>
</evidence>
<dbReference type="Pfam" id="PF05036">
    <property type="entry name" value="SPOR"/>
    <property type="match status" value="1"/>
</dbReference>
<keyword evidence="2" id="KW-0812">Transmembrane</keyword>
<feature type="transmembrane region" description="Helical" evidence="2">
    <location>
        <begin position="20"/>
        <end position="41"/>
    </location>
</feature>